<accession>A0AC61U3E6</accession>
<evidence type="ECO:0000313" key="1">
    <source>
        <dbReference type="EMBL" id="UUZ44544.1"/>
    </source>
</evidence>
<protein>
    <submittedName>
        <fullName evidence="1">Uncharacterized protein</fullName>
    </submittedName>
</protein>
<sequence length="264" mass="27315">MKMCPSAWASSWSPIWRPGILICSTGGRQQRDHRVGAAGLGGGRRAGQAPGCPGQVGVEHGRVGAAAVADRGQPLAQPGGREPVGALLGIEAGDEGRADLGVEVGEQAHRAGEDDAQVGAQLVGGGDPVGHEVLAGAAGAAQRRRGPGVRLQSAQPGPVGAQGVGEHERVEAVVLVAGRAVPAAQVLDSVGADHHHRQFGLEEDVDDRPVGSFDGDLIDAVLGREDDRVAQAGRGVFDHDALFRGRGRRRCTRRGHPRPNRCRP</sequence>
<gene>
    <name evidence="1" type="ORF">LP422_19575</name>
</gene>
<name>A0AC61U3E6_9MICO</name>
<evidence type="ECO:0000313" key="2">
    <source>
        <dbReference type="Proteomes" id="UP001059663"/>
    </source>
</evidence>
<reference evidence="1" key="1">
    <citation type="submission" date="2021-11" db="EMBL/GenBank/DDBJ databases">
        <title>Study of the species diversity of bacterial strains isolated from a unique natural object - Shulgan-Tash cave (Bashkiria).</title>
        <authorList>
            <person name="Sazanova A.L."/>
            <person name="Chirak E.R."/>
            <person name="Safronova V.I."/>
        </authorList>
    </citation>
    <scope>NUCLEOTIDE SEQUENCE</scope>
    <source>
        <strain evidence="1">P1</strain>
    </source>
</reference>
<proteinExistence type="predicted"/>
<dbReference type="Proteomes" id="UP001059663">
    <property type="component" value="Chromosome"/>
</dbReference>
<dbReference type="EMBL" id="CP087977">
    <property type="protein sequence ID" value="UUZ44544.1"/>
    <property type="molecule type" value="Genomic_DNA"/>
</dbReference>
<organism evidence="1 2">
    <name type="scientific">Janibacter limosus</name>
    <dbReference type="NCBI Taxonomy" id="53458"/>
    <lineage>
        <taxon>Bacteria</taxon>
        <taxon>Bacillati</taxon>
        <taxon>Actinomycetota</taxon>
        <taxon>Actinomycetes</taxon>
        <taxon>Micrococcales</taxon>
        <taxon>Intrasporangiaceae</taxon>
        <taxon>Janibacter</taxon>
    </lineage>
</organism>